<name>A0ABM1C2U8_LIMPO</name>
<dbReference type="SUPFAM" id="SSF81296">
    <property type="entry name" value="E set domains"/>
    <property type="match status" value="3"/>
</dbReference>
<dbReference type="SMART" id="SM00557">
    <property type="entry name" value="IG_FLMN"/>
    <property type="match status" value="3"/>
</dbReference>
<dbReference type="Gene3D" id="2.60.40.10">
    <property type="entry name" value="Immunoglobulins"/>
    <property type="match status" value="3"/>
</dbReference>
<gene>
    <name evidence="5" type="primary">LOC106477176</name>
</gene>
<dbReference type="Proteomes" id="UP000694941">
    <property type="component" value="Unplaced"/>
</dbReference>
<dbReference type="RefSeq" id="XP_013793221.1">
    <property type="nucleotide sequence ID" value="XM_013937767.2"/>
</dbReference>
<protein>
    <submittedName>
        <fullName evidence="5">Filamin-A-like</fullName>
    </submittedName>
</protein>
<feature type="repeat" description="Filamin" evidence="3">
    <location>
        <begin position="222"/>
        <end position="316"/>
    </location>
</feature>
<dbReference type="InterPro" id="IPR013783">
    <property type="entry name" value="Ig-like_fold"/>
</dbReference>
<feature type="repeat" description="Filamin" evidence="3">
    <location>
        <begin position="97"/>
        <end position="188"/>
    </location>
</feature>
<evidence type="ECO:0000256" key="1">
    <source>
        <dbReference type="ARBA" id="ARBA00009238"/>
    </source>
</evidence>
<feature type="repeat" description="Filamin" evidence="3">
    <location>
        <begin position="2"/>
        <end position="95"/>
    </location>
</feature>
<dbReference type="PANTHER" id="PTHR38537">
    <property type="entry name" value="JITTERBUG, ISOFORM N"/>
    <property type="match status" value="1"/>
</dbReference>
<dbReference type="PANTHER" id="PTHR38537:SF8">
    <property type="entry name" value="FILAMIN-A"/>
    <property type="match status" value="1"/>
</dbReference>
<dbReference type="InterPro" id="IPR001298">
    <property type="entry name" value="Filamin/ABP280_rpt"/>
</dbReference>
<reference evidence="5" key="1">
    <citation type="submission" date="2025-08" db="UniProtKB">
        <authorList>
            <consortium name="RefSeq"/>
        </authorList>
    </citation>
    <scope>IDENTIFICATION</scope>
    <source>
        <tissue evidence="5">Muscle</tissue>
    </source>
</reference>
<evidence type="ECO:0000256" key="2">
    <source>
        <dbReference type="ARBA" id="ARBA00022737"/>
    </source>
</evidence>
<organism evidence="4 5">
    <name type="scientific">Limulus polyphemus</name>
    <name type="common">Atlantic horseshoe crab</name>
    <dbReference type="NCBI Taxonomy" id="6850"/>
    <lineage>
        <taxon>Eukaryota</taxon>
        <taxon>Metazoa</taxon>
        <taxon>Ecdysozoa</taxon>
        <taxon>Arthropoda</taxon>
        <taxon>Chelicerata</taxon>
        <taxon>Merostomata</taxon>
        <taxon>Xiphosura</taxon>
        <taxon>Limulidae</taxon>
        <taxon>Limulus</taxon>
    </lineage>
</organism>
<proteinExistence type="inferred from homology"/>
<comment type="similarity">
    <text evidence="1">Belongs to the filamin family.</text>
</comment>
<keyword evidence="2" id="KW-0677">Repeat</keyword>
<evidence type="ECO:0000313" key="4">
    <source>
        <dbReference type="Proteomes" id="UP000694941"/>
    </source>
</evidence>
<dbReference type="InterPro" id="IPR017868">
    <property type="entry name" value="Filamin/ABP280_repeat-like"/>
</dbReference>
<dbReference type="PROSITE" id="PS50194">
    <property type="entry name" value="FILAMIN_REPEAT"/>
    <property type="match status" value="3"/>
</dbReference>
<evidence type="ECO:0000313" key="5">
    <source>
        <dbReference type="RefSeq" id="XP_013793221.1"/>
    </source>
</evidence>
<evidence type="ECO:0000256" key="3">
    <source>
        <dbReference type="PROSITE-ProRule" id="PRU00087"/>
    </source>
</evidence>
<keyword evidence="4" id="KW-1185">Reference proteome</keyword>
<dbReference type="GeneID" id="106477176"/>
<dbReference type="InterPro" id="IPR044801">
    <property type="entry name" value="Filamin"/>
</dbReference>
<accession>A0ABM1C2U8</accession>
<dbReference type="InterPro" id="IPR014756">
    <property type="entry name" value="Ig_E-set"/>
</dbReference>
<dbReference type="Pfam" id="PF00630">
    <property type="entry name" value="Filamin"/>
    <property type="match status" value="3"/>
</dbReference>
<sequence length="317" mass="34445">MPPTGDSKKVELGAIPEGNLRVNKPVAFTVHMNGARGMLDGKVVAPSGCEDDCFLVPIDEDLWALRFIPRENGIHQVHIRHNGVHIPESPFRVRVGQEGIDPTSVRTLGNGLKECKAGTQADFTVDTRNAGLGTLAVTIDGPSKVSMDCTEVEEGYKVRYTPLAPGDYFIIVKYNGNHIAGSPFKVRCTGTSATGYGEHETSSVIVETVTKQAGQKSQSLPAFRSDAKKVTCKGMGVQKAFLHKQNTFTVNCGDAGNNLLYVSIYGPKGPSDEVFVKHLGRHMYQVNYVLKEKGEYVLVVKWGDEHIPGSPFKVEAS</sequence>